<dbReference type="GeneID" id="8615849"/>
<dbReference type="AlphaFoldDB" id="Q55GZ0"/>
<organism evidence="1 2">
    <name type="scientific">Dictyostelium discoideum</name>
    <name type="common">Social amoeba</name>
    <dbReference type="NCBI Taxonomy" id="44689"/>
    <lineage>
        <taxon>Eukaryota</taxon>
        <taxon>Amoebozoa</taxon>
        <taxon>Evosea</taxon>
        <taxon>Eumycetozoa</taxon>
        <taxon>Dictyostelia</taxon>
        <taxon>Dictyosteliales</taxon>
        <taxon>Dictyosteliaceae</taxon>
        <taxon>Dictyostelium</taxon>
    </lineage>
</organism>
<dbReference type="EMBL" id="AAFI02000001">
    <property type="protein sequence ID" value="EAL73772.1"/>
    <property type="molecule type" value="Genomic_DNA"/>
</dbReference>
<comment type="caution">
    <text evidence="1">The sequence shown here is derived from an EMBL/GenBank/DDBJ whole genome shotgun (WGS) entry which is preliminary data.</text>
</comment>
<dbReference type="InParanoid" id="Q55GZ0"/>
<dbReference type="Proteomes" id="UP000002195">
    <property type="component" value="Unassembled WGS sequence"/>
</dbReference>
<sequence length="176" mass="18270">MYVAHSGLEPPTITWIGVQFPVQALMSPALIFKSIIISTFKSVELWSVIMAVKFSTLPAAQTITGQEIVAISQLNEDGRLALRKATLGDIIALAGGGGGNGGLPDIEEVIQGGVVTAAEINDIVKDVFTAPKGQFIQAYGNGALGPTIQNATLIAYMEDGGTPIILNMMAGPASDS</sequence>
<dbReference type="HOGENOM" id="CLU_1527943_0_0_1"/>
<protein>
    <submittedName>
        <fullName evidence="1">Uncharacterized protein</fullName>
    </submittedName>
</protein>
<proteinExistence type="predicted"/>
<evidence type="ECO:0000313" key="2">
    <source>
        <dbReference type="Proteomes" id="UP000002195"/>
    </source>
</evidence>
<keyword evidence="2" id="KW-1185">Reference proteome</keyword>
<accession>Q55GZ0</accession>
<gene>
    <name evidence="1" type="ORF">DDB_G0267332</name>
</gene>
<dbReference type="KEGG" id="ddi:DDB_G0267332"/>
<reference evidence="1 2" key="1">
    <citation type="journal article" date="2005" name="Nature">
        <title>The genome of the social amoeba Dictyostelium discoideum.</title>
        <authorList>
            <consortium name="The Dictyostelium discoideum Sequencing Consortium"/>
            <person name="Eichinger L."/>
            <person name="Pachebat J.A."/>
            <person name="Glockner G."/>
            <person name="Rajandream M.A."/>
            <person name="Sucgang R."/>
            <person name="Berriman M."/>
            <person name="Song J."/>
            <person name="Olsen R."/>
            <person name="Szafranski K."/>
            <person name="Xu Q."/>
            <person name="Tunggal B."/>
            <person name="Kummerfeld S."/>
            <person name="Madera M."/>
            <person name="Konfortov B.A."/>
            <person name="Rivero F."/>
            <person name="Bankier A.T."/>
            <person name="Lehmann R."/>
            <person name="Hamlin N."/>
            <person name="Davies R."/>
            <person name="Gaudet P."/>
            <person name="Fey P."/>
            <person name="Pilcher K."/>
            <person name="Chen G."/>
            <person name="Saunders D."/>
            <person name="Sodergren E."/>
            <person name="Davis P."/>
            <person name="Kerhornou A."/>
            <person name="Nie X."/>
            <person name="Hall N."/>
            <person name="Anjard C."/>
            <person name="Hemphill L."/>
            <person name="Bason N."/>
            <person name="Farbrother P."/>
            <person name="Desany B."/>
            <person name="Just E."/>
            <person name="Morio T."/>
            <person name="Rost R."/>
            <person name="Churcher C."/>
            <person name="Cooper J."/>
            <person name="Haydock S."/>
            <person name="van Driessche N."/>
            <person name="Cronin A."/>
            <person name="Goodhead I."/>
            <person name="Muzny D."/>
            <person name="Mourier T."/>
            <person name="Pain A."/>
            <person name="Lu M."/>
            <person name="Harper D."/>
            <person name="Lindsay R."/>
            <person name="Hauser H."/>
            <person name="James K."/>
            <person name="Quiles M."/>
            <person name="Madan Babu M."/>
            <person name="Saito T."/>
            <person name="Buchrieser C."/>
            <person name="Wardroper A."/>
            <person name="Felder M."/>
            <person name="Thangavelu M."/>
            <person name="Johnson D."/>
            <person name="Knights A."/>
            <person name="Loulseged H."/>
            <person name="Mungall K."/>
            <person name="Oliver K."/>
            <person name="Price C."/>
            <person name="Quail M.A."/>
            <person name="Urushihara H."/>
            <person name="Hernandez J."/>
            <person name="Rabbinowitsch E."/>
            <person name="Steffen D."/>
            <person name="Sanders M."/>
            <person name="Ma J."/>
            <person name="Kohara Y."/>
            <person name="Sharp S."/>
            <person name="Simmonds M."/>
            <person name="Spiegler S."/>
            <person name="Tivey A."/>
            <person name="Sugano S."/>
            <person name="White B."/>
            <person name="Walker D."/>
            <person name="Woodward J."/>
            <person name="Winckler T."/>
            <person name="Tanaka Y."/>
            <person name="Shaulsky G."/>
            <person name="Schleicher M."/>
            <person name="Weinstock G."/>
            <person name="Rosenthal A."/>
            <person name="Cox E.C."/>
            <person name="Chisholm R.L."/>
            <person name="Gibbs R."/>
            <person name="Loomis W.F."/>
            <person name="Platzer M."/>
            <person name="Kay R.R."/>
            <person name="Williams J."/>
            <person name="Dear P.H."/>
            <person name="Noegel A.A."/>
            <person name="Barrell B."/>
            <person name="Kuspa A."/>
        </authorList>
    </citation>
    <scope>NUCLEOTIDE SEQUENCE [LARGE SCALE GENOMIC DNA]</scope>
    <source>
        <strain evidence="1 2">AX4</strain>
    </source>
</reference>
<dbReference type="dictyBase" id="DDB_G0267332"/>
<evidence type="ECO:0000313" key="1">
    <source>
        <dbReference type="EMBL" id="EAL73772.1"/>
    </source>
</evidence>
<dbReference type="PaxDb" id="44689-DDB0189904"/>
<dbReference type="RefSeq" id="XP_647697.1">
    <property type="nucleotide sequence ID" value="XM_642605.1"/>
</dbReference>
<name>Q55GZ0_DICDI</name>
<dbReference type="VEuPathDB" id="AmoebaDB:DDB_G0267332"/>